<organism evidence="2 3">
    <name type="scientific">Lysobacter enzymogenes</name>
    <dbReference type="NCBI Taxonomy" id="69"/>
    <lineage>
        <taxon>Bacteria</taxon>
        <taxon>Pseudomonadati</taxon>
        <taxon>Pseudomonadota</taxon>
        <taxon>Gammaproteobacteria</taxon>
        <taxon>Lysobacterales</taxon>
        <taxon>Lysobacteraceae</taxon>
        <taxon>Lysobacter</taxon>
    </lineage>
</organism>
<accession>A0A0S2DNP0</accession>
<proteinExistence type="predicted"/>
<reference evidence="2 3" key="1">
    <citation type="submission" date="2015-11" db="EMBL/GenBank/DDBJ databases">
        <title>Genome sequences of Lysobacter enzymogenes strain C3 and Lysobacter antibioticus ATCC 29479.</title>
        <authorList>
            <person name="Kobayashi D.Y."/>
        </authorList>
    </citation>
    <scope>NUCLEOTIDE SEQUENCE [LARGE SCALE GENOMIC DNA]</scope>
    <source>
        <strain evidence="2 3">C3</strain>
    </source>
</reference>
<dbReference type="KEGG" id="lez:GLE_4869"/>
<gene>
    <name evidence="2" type="ORF">GLE_4869</name>
</gene>
<dbReference type="EMBL" id="CP013140">
    <property type="protein sequence ID" value="ALN60210.1"/>
    <property type="molecule type" value="Genomic_DNA"/>
</dbReference>
<evidence type="ECO:0000256" key="1">
    <source>
        <dbReference type="SAM" id="MobiDB-lite"/>
    </source>
</evidence>
<dbReference type="AlphaFoldDB" id="A0A0S2DNP0"/>
<name>A0A0S2DNP0_LYSEN</name>
<protein>
    <submittedName>
        <fullName evidence="2">Uncharacterized protein</fullName>
    </submittedName>
</protein>
<dbReference type="Proteomes" id="UP000061569">
    <property type="component" value="Chromosome"/>
</dbReference>
<dbReference type="STRING" id="69.GLE_4869"/>
<evidence type="ECO:0000313" key="3">
    <source>
        <dbReference type="Proteomes" id="UP000061569"/>
    </source>
</evidence>
<feature type="region of interest" description="Disordered" evidence="1">
    <location>
        <begin position="13"/>
        <end position="39"/>
    </location>
</feature>
<dbReference type="PATRIC" id="fig|69.6.peg.4800"/>
<evidence type="ECO:0000313" key="2">
    <source>
        <dbReference type="EMBL" id="ALN60210.1"/>
    </source>
</evidence>
<sequence length="39" mass="4151">MISLNALNQLGSMQVAPSRANETAAPTNYAEVAMGRDRT</sequence>